<dbReference type="GO" id="GO:0006352">
    <property type="term" value="P:DNA-templated transcription initiation"/>
    <property type="evidence" value="ECO:0007669"/>
    <property type="project" value="UniProtKB-UniRule"/>
</dbReference>
<dbReference type="PANTHER" id="PTHR30603">
    <property type="entry name" value="RNA POLYMERASE SIGMA FACTOR RPO"/>
    <property type="match status" value="1"/>
</dbReference>
<dbReference type="InterPro" id="IPR050239">
    <property type="entry name" value="Sigma-70_RNA_pol_init_factors"/>
</dbReference>
<feature type="region of interest" description="Sigma-70 factor domain-3" evidence="6">
    <location>
        <begin position="323"/>
        <end position="399"/>
    </location>
</feature>
<dbReference type="InterPro" id="IPR013324">
    <property type="entry name" value="RNA_pol_sigma_r3/r4-like"/>
</dbReference>
<dbReference type="Pfam" id="PF00140">
    <property type="entry name" value="Sigma70_r1_2"/>
    <property type="match status" value="1"/>
</dbReference>
<comment type="similarity">
    <text evidence="6">Belongs to the sigma-70 factor family. RpoD/SigA subfamily.</text>
</comment>
<organism evidence="10 11">
    <name type="scientific">Thermosulfurimonas dismutans</name>
    <dbReference type="NCBI Taxonomy" id="999894"/>
    <lineage>
        <taxon>Bacteria</taxon>
        <taxon>Pseudomonadati</taxon>
        <taxon>Thermodesulfobacteriota</taxon>
        <taxon>Thermodesulfobacteria</taxon>
        <taxon>Thermodesulfobacteriales</taxon>
        <taxon>Thermodesulfobacteriaceae</taxon>
        <taxon>Thermosulfurimonas</taxon>
    </lineage>
</organism>
<name>A0A179D6V1_9BACT</name>
<dbReference type="PROSITE" id="PS00716">
    <property type="entry name" value="SIGMA70_2"/>
    <property type="match status" value="1"/>
</dbReference>
<comment type="subcellular location">
    <subcellularLocation>
        <location evidence="6">Cytoplasm</location>
    </subcellularLocation>
</comment>
<dbReference type="PRINTS" id="PR00046">
    <property type="entry name" value="SIGMA70FCT"/>
</dbReference>
<dbReference type="SUPFAM" id="SSF88659">
    <property type="entry name" value="Sigma3 and sigma4 domains of RNA polymerase sigma factors"/>
    <property type="match status" value="2"/>
</dbReference>
<dbReference type="InterPro" id="IPR000943">
    <property type="entry name" value="RNA_pol_sigma70"/>
</dbReference>
<keyword evidence="3 6" id="KW-0731">Sigma factor</keyword>
<dbReference type="CDD" id="cd06171">
    <property type="entry name" value="Sigma70_r4"/>
    <property type="match status" value="1"/>
</dbReference>
<keyword evidence="4 6" id="KW-0238">DNA-binding</keyword>
<keyword evidence="5 6" id="KW-0804">Transcription</keyword>
<comment type="subunit">
    <text evidence="6">Interacts transiently with the RNA polymerase catalytic core.</text>
</comment>
<keyword evidence="7" id="KW-0175">Coiled coil</keyword>
<proteinExistence type="inferred from homology"/>
<reference evidence="10 11" key="1">
    <citation type="submission" date="2016-04" db="EMBL/GenBank/DDBJ databases">
        <title>Genome analysis of Thermosulfurimonas dismutans, the first thermophilic sulfur-disproportionating bacterium of the phylum Thermodesulfobacteria.</title>
        <authorList>
            <person name="Mardanov A.V."/>
            <person name="Beletsky A.V."/>
            <person name="Kadnikov V.V."/>
            <person name="Slobodkin A.I."/>
            <person name="Ravin N.V."/>
        </authorList>
    </citation>
    <scope>NUCLEOTIDE SEQUENCE [LARGE SCALE GENOMIC DNA]</scope>
    <source>
        <strain evidence="10 11">S95</strain>
    </source>
</reference>
<evidence type="ECO:0000259" key="8">
    <source>
        <dbReference type="PROSITE" id="PS00715"/>
    </source>
</evidence>
<comment type="caution">
    <text evidence="10">The sequence shown here is derived from an EMBL/GenBank/DDBJ whole genome shotgun (WGS) entry which is preliminary data.</text>
</comment>
<dbReference type="InterPro" id="IPR007630">
    <property type="entry name" value="RNA_pol_sigma70_r4"/>
</dbReference>
<evidence type="ECO:0000313" key="11">
    <source>
        <dbReference type="Proteomes" id="UP000078390"/>
    </source>
</evidence>
<evidence type="ECO:0000256" key="6">
    <source>
        <dbReference type="HAMAP-Rule" id="MF_00963"/>
    </source>
</evidence>
<sequence>MGDIPLLSKEEEVELAKEIEFGERKALSAALKVRPAIENLHQIFKAFLSGKIRTRDILRDADEFSEDSAQEEKTGLKAWGEKVLTHLESILSGLDRIPQAREAQLSYYRYLSRLREELVDTLFERRPSRKLIDEITREILRASCELKRSQKEIERLEEESGYNFSVLLQYFVRTNGEFSRIEEAAAKLNMSVEDFLRLRARYFMAVKTRREIGKHFGVSLKQFRKIAREIEEGLTQAKQAKEALIRANLRLVVSVAKKYVGRGLQFLDLIQEGNIGLMKAVEKFDYRRGYKFSTYATWWIRQAITRAIADQARTIRIPVHMIELVNKLVRTSIRYYQEHGEEPTPEILAQEMGLSVEKVKTILKITKDPVSLETPVGDDEESQLGDFIEDEMILAPHEATEDLSLAEEVRKLLSFLSPREEKVLRLRFGIGEKYEHTLEEVGRAFRVTRERIRQIESKALRKLRHPSRSKHLKYYLTS</sequence>
<dbReference type="NCBIfam" id="TIGR02937">
    <property type="entry name" value="sigma70-ECF"/>
    <property type="match status" value="1"/>
</dbReference>
<dbReference type="STRING" id="999894.TDIS_0338"/>
<dbReference type="SUPFAM" id="SSF88946">
    <property type="entry name" value="Sigma2 domain of RNA polymerase sigma factors"/>
    <property type="match status" value="1"/>
</dbReference>
<evidence type="ECO:0000256" key="7">
    <source>
        <dbReference type="SAM" id="Coils"/>
    </source>
</evidence>
<dbReference type="PATRIC" id="fig|999894.6.peg.339"/>
<protein>
    <recommendedName>
        <fullName evidence="6">RNA polymerase sigma factor SigA</fullName>
    </recommendedName>
</protein>
<dbReference type="InterPro" id="IPR014284">
    <property type="entry name" value="RNA_pol_sigma-70_dom"/>
</dbReference>
<feature type="DNA-binding region" description="H-T-H motif" evidence="6">
    <location>
        <begin position="438"/>
        <end position="457"/>
    </location>
</feature>
<dbReference type="PROSITE" id="PS00715">
    <property type="entry name" value="SIGMA70_1"/>
    <property type="match status" value="1"/>
</dbReference>
<dbReference type="Pfam" id="PF04539">
    <property type="entry name" value="Sigma70_r3"/>
    <property type="match status" value="1"/>
</dbReference>
<feature type="region of interest" description="Sigma-70 factor domain-2" evidence="6">
    <location>
        <begin position="244"/>
        <end position="314"/>
    </location>
</feature>
<evidence type="ECO:0000256" key="3">
    <source>
        <dbReference type="ARBA" id="ARBA00023082"/>
    </source>
</evidence>
<dbReference type="InterPro" id="IPR013325">
    <property type="entry name" value="RNA_pol_sigma_r2"/>
</dbReference>
<evidence type="ECO:0000313" key="10">
    <source>
        <dbReference type="EMBL" id="OAQ21820.1"/>
    </source>
</evidence>
<evidence type="ECO:0000256" key="5">
    <source>
        <dbReference type="ARBA" id="ARBA00023163"/>
    </source>
</evidence>
<dbReference type="GO" id="GO:0016987">
    <property type="term" value="F:sigma factor activity"/>
    <property type="evidence" value="ECO:0007669"/>
    <property type="project" value="UniProtKB-UniRule"/>
</dbReference>
<evidence type="ECO:0000256" key="4">
    <source>
        <dbReference type="ARBA" id="ARBA00023125"/>
    </source>
</evidence>
<feature type="domain" description="RNA polymerase sigma-70" evidence="8">
    <location>
        <begin position="268"/>
        <end position="281"/>
    </location>
</feature>
<dbReference type="Pfam" id="PF04542">
    <property type="entry name" value="Sigma70_r2"/>
    <property type="match status" value="1"/>
</dbReference>
<evidence type="ECO:0000256" key="1">
    <source>
        <dbReference type="ARBA" id="ARBA00022490"/>
    </source>
</evidence>
<dbReference type="InterPro" id="IPR028630">
    <property type="entry name" value="Sigma70_RpoD"/>
</dbReference>
<dbReference type="Gene3D" id="1.10.601.10">
    <property type="entry name" value="RNA Polymerase Primary Sigma Factor"/>
    <property type="match status" value="1"/>
</dbReference>
<dbReference type="Gene3D" id="1.10.10.10">
    <property type="entry name" value="Winged helix-like DNA-binding domain superfamily/Winged helix DNA-binding domain"/>
    <property type="match status" value="2"/>
</dbReference>
<dbReference type="InterPro" id="IPR009042">
    <property type="entry name" value="RNA_pol_sigma70_r1_2"/>
</dbReference>
<accession>A0A179D6V1</accession>
<dbReference type="NCBIfam" id="TIGR02393">
    <property type="entry name" value="RpoD_Cterm"/>
    <property type="match status" value="1"/>
</dbReference>
<dbReference type="InterPro" id="IPR036388">
    <property type="entry name" value="WH-like_DNA-bd_sf"/>
</dbReference>
<feature type="coiled-coil region" evidence="7">
    <location>
        <begin position="132"/>
        <end position="159"/>
    </location>
</feature>
<gene>
    <name evidence="6" type="primary">sigA</name>
    <name evidence="10" type="ORF">TDIS_0338</name>
</gene>
<dbReference type="Pfam" id="PF04545">
    <property type="entry name" value="Sigma70_r4"/>
    <property type="match status" value="1"/>
</dbReference>
<keyword evidence="2 6" id="KW-0805">Transcription regulation</keyword>
<comment type="function">
    <text evidence="6">Sigma factors are initiation factors that promote the attachment of RNA polymerase to specific initiation sites and are then released. This sigma factor is the primary sigma factor during exponential growth.</text>
</comment>
<dbReference type="GO" id="GO:0005737">
    <property type="term" value="C:cytoplasm"/>
    <property type="evidence" value="ECO:0007669"/>
    <property type="project" value="UniProtKB-SubCell"/>
</dbReference>
<dbReference type="InterPro" id="IPR007627">
    <property type="entry name" value="RNA_pol_sigma70_r2"/>
</dbReference>
<evidence type="ECO:0000259" key="9">
    <source>
        <dbReference type="PROSITE" id="PS00716"/>
    </source>
</evidence>
<dbReference type="InterPro" id="IPR007624">
    <property type="entry name" value="RNA_pol_sigma70_r3"/>
</dbReference>
<keyword evidence="1 6" id="KW-0963">Cytoplasm</keyword>
<dbReference type="InterPro" id="IPR012760">
    <property type="entry name" value="RNA_pol_sigma_RpoD_C"/>
</dbReference>
<feature type="region of interest" description="Sigma-70 factor domain-4" evidence="6">
    <location>
        <begin position="412"/>
        <end position="465"/>
    </location>
</feature>
<dbReference type="EMBL" id="LWLG01000001">
    <property type="protein sequence ID" value="OAQ21820.1"/>
    <property type="molecule type" value="Genomic_DNA"/>
</dbReference>
<feature type="short sequence motif" description="Interaction with polymerase core subunit RpoC" evidence="6">
    <location>
        <begin position="268"/>
        <end position="271"/>
    </location>
</feature>
<dbReference type="FunFam" id="1.10.601.10:FF:000001">
    <property type="entry name" value="RNA polymerase sigma factor SigA"/>
    <property type="match status" value="1"/>
</dbReference>
<feature type="domain" description="RNA polymerase sigma-70" evidence="9">
    <location>
        <begin position="437"/>
        <end position="463"/>
    </location>
</feature>
<dbReference type="Proteomes" id="UP000078390">
    <property type="component" value="Unassembled WGS sequence"/>
</dbReference>
<dbReference type="PANTHER" id="PTHR30603:SF60">
    <property type="entry name" value="RNA POLYMERASE SIGMA FACTOR RPOD"/>
    <property type="match status" value="1"/>
</dbReference>
<evidence type="ECO:0000256" key="2">
    <source>
        <dbReference type="ARBA" id="ARBA00023015"/>
    </source>
</evidence>
<dbReference type="GO" id="GO:0003677">
    <property type="term" value="F:DNA binding"/>
    <property type="evidence" value="ECO:0007669"/>
    <property type="project" value="UniProtKB-UniRule"/>
</dbReference>
<dbReference type="HAMAP" id="MF_00963">
    <property type="entry name" value="Sigma70_RpoD_SigA"/>
    <property type="match status" value="1"/>
</dbReference>
<keyword evidence="11" id="KW-1185">Reference proteome</keyword>
<dbReference type="AlphaFoldDB" id="A0A179D6V1"/>